<evidence type="ECO:0000313" key="6">
    <source>
        <dbReference type="Proteomes" id="UP000594459"/>
    </source>
</evidence>
<dbReference type="PRINTS" id="PR00778">
    <property type="entry name" value="HTHARSR"/>
</dbReference>
<keyword evidence="3" id="KW-0804">Transcription</keyword>
<dbReference type="InterPro" id="IPR011991">
    <property type="entry name" value="ArsR-like_HTH"/>
</dbReference>
<organism evidence="5 6">
    <name type="scientific">Qipengyuania soli</name>
    <dbReference type="NCBI Taxonomy" id="2782568"/>
    <lineage>
        <taxon>Bacteria</taxon>
        <taxon>Pseudomonadati</taxon>
        <taxon>Pseudomonadota</taxon>
        <taxon>Alphaproteobacteria</taxon>
        <taxon>Sphingomonadales</taxon>
        <taxon>Erythrobacteraceae</taxon>
        <taxon>Qipengyuania</taxon>
    </lineage>
</organism>
<dbReference type="InterPro" id="IPR036388">
    <property type="entry name" value="WH-like_DNA-bd_sf"/>
</dbReference>
<evidence type="ECO:0000313" key="5">
    <source>
        <dbReference type="EMBL" id="QPC99649.1"/>
    </source>
</evidence>
<dbReference type="GO" id="GO:0003700">
    <property type="term" value="F:DNA-binding transcription factor activity"/>
    <property type="evidence" value="ECO:0007669"/>
    <property type="project" value="InterPro"/>
</dbReference>
<dbReference type="RefSeq" id="WP_200983241.1">
    <property type="nucleotide sequence ID" value="NZ_CP064654.1"/>
</dbReference>
<dbReference type="PANTHER" id="PTHR43132:SF2">
    <property type="entry name" value="ARSENICAL RESISTANCE OPERON REPRESSOR ARSR-RELATED"/>
    <property type="match status" value="1"/>
</dbReference>
<dbReference type="Gene3D" id="1.10.10.10">
    <property type="entry name" value="Winged helix-like DNA-binding domain superfamily/Winged helix DNA-binding domain"/>
    <property type="match status" value="1"/>
</dbReference>
<evidence type="ECO:0000256" key="3">
    <source>
        <dbReference type="ARBA" id="ARBA00023163"/>
    </source>
</evidence>
<proteinExistence type="predicted"/>
<dbReference type="SUPFAM" id="SSF46785">
    <property type="entry name" value="Winged helix' DNA-binding domain"/>
    <property type="match status" value="1"/>
</dbReference>
<protein>
    <submittedName>
        <fullName evidence="5">Winged helix-turn-helix transcriptional regulator</fullName>
    </submittedName>
</protein>
<dbReference type="KEGG" id="qso:IRL76_03510"/>
<name>A0A7S8IV02_9SPHN</name>
<keyword evidence="6" id="KW-1185">Reference proteome</keyword>
<evidence type="ECO:0000256" key="2">
    <source>
        <dbReference type="ARBA" id="ARBA00023125"/>
    </source>
</evidence>
<dbReference type="PROSITE" id="PS50987">
    <property type="entry name" value="HTH_ARSR_2"/>
    <property type="match status" value="1"/>
</dbReference>
<dbReference type="SMART" id="SM00418">
    <property type="entry name" value="HTH_ARSR"/>
    <property type="match status" value="1"/>
</dbReference>
<keyword evidence="1" id="KW-0805">Transcription regulation</keyword>
<dbReference type="GO" id="GO:0003677">
    <property type="term" value="F:DNA binding"/>
    <property type="evidence" value="ECO:0007669"/>
    <property type="project" value="UniProtKB-KW"/>
</dbReference>
<accession>A0A7S8IV02</accession>
<reference evidence="5 6" key="1">
    <citation type="submission" date="2020-11" db="EMBL/GenBank/DDBJ databases">
        <title>The genome sequence of Erythrobacter sp. 6D36.</title>
        <authorList>
            <person name="Liu Y."/>
        </authorList>
    </citation>
    <scope>NUCLEOTIDE SEQUENCE [LARGE SCALE GENOMIC DNA]</scope>
    <source>
        <strain evidence="5 6">6D36</strain>
    </source>
</reference>
<dbReference type="EMBL" id="CP064654">
    <property type="protein sequence ID" value="QPC99649.1"/>
    <property type="molecule type" value="Genomic_DNA"/>
</dbReference>
<dbReference type="NCBIfam" id="NF033788">
    <property type="entry name" value="HTH_metalloreg"/>
    <property type="match status" value="1"/>
</dbReference>
<dbReference type="InterPro" id="IPR036390">
    <property type="entry name" value="WH_DNA-bd_sf"/>
</dbReference>
<dbReference type="InterPro" id="IPR001845">
    <property type="entry name" value="HTH_ArsR_DNA-bd_dom"/>
</dbReference>
<evidence type="ECO:0000259" key="4">
    <source>
        <dbReference type="PROSITE" id="PS50987"/>
    </source>
</evidence>
<feature type="domain" description="HTH arsR-type" evidence="4">
    <location>
        <begin position="4"/>
        <end position="98"/>
    </location>
</feature>
<gene>
    <name evidence="5" type="ORF">IRL76_03510</name>
</gene>
<dbReference type="Proteomes" id="UP000594459">
    <property type="component" value="Chromosome"/>
</dbReference>
<dbReference type="AlphaFoldDB" id="A0A7S8IV02"/>
<keyword evidence="2" id="KW-0238">DNA-binding</keyword>
<sequence length="102" mass="11187">MSQAKLGERCPSIDALKALAHPSRLQILCTLGSNRLSVGEIEAATGITQPALSQQLRVLRDADLVEAEREAKQVFYCVHRERLEDVVDRIGNIIPVPRAKAA</sequence>
<dbReference type="PANTHER" id="PTHR43132">
    <property type="entry name" value="ARSENICAL RESISTANCE OPERON REPRESSOR ARSR-RELATED"/>
    <property type="match status" value="1"/>
</dbReference>
<evidence type="ECO:0000256" key="1">
    <source>
        <dbReference type="ARBA" id="ARBA00023015"/>
    </source>
</evidence>
<dbReference type="CDD" id="cd00090">
    <property type="entry name" value="HTH_ARSR"/>
    <property type="match status" value="1"/>
</dbReference>
<dbReference type="InterPro" id="IPR051011">
    <property type="entry name" value="Metal_resp_trans_reg"/>
</dbReference>
<dbReference type="Pfam" id="PF01022">
    <property type="entry name" value="HTH_5"/>
    <property type="match status" value="1"/>
</dbReference>